<keyword evidence="2" id="KW-1133">Transmembrane helix</keyword>
<keyword evidence="5" id="KW-1185">Reference proteome</keyword>
<feature type="transmembrane region" description="Helical" evidence="2">
    <location>
        <begin position="207"/>
        <end position="232"/>
    </location>
</feature>
<dbReference type="EMBL" id="KL198070">
    <property type="protein sequence ID" value="KDQ10167.1"/>
    <property type="molecule type" value="Genomic_DNA"/>
</dbReference>
<dbReference type="STRING" id="930990.A0A067ME41"/>
<name>A0A067ME41_BOTB1</name>
<accession>A0A067ME41</accession>
<evidence type="ECO:0008006" key="6">
    <source>
        <dbReference type="Google" id="ProtNLM"/>
    </source>
</evidence>
<keyword evidence="3" id="KW-0732">Signal</keyword>
<keyword evidence="2" id="KW-0472">Membrane</keyword>
<feature type="chain" id="PRO_5001645495" description="Mid2 domain-containing protein" evidence="3">
    <location>
        <begin position="28"/>
        <end position="340"/>
    </location>
</feature>
<organism evidence="4 5">
    <name type="scientific">Botryobasidium botryosum (strain FD-172 SS1)</name>
    <dbReference type="NCBI Taxonomy" id="930990"/>
    <lineage>
        <taxon>Eukaryota</taxon>
        <taxon>Fungi</taxon>
        <taxon>Dikarya</taxon>
        <taxon>Basidiomycota</taxon>
        <taxon>Agaricomycotina</taxon>
        <taxon>Agaricomycetes</taxon>
        <taxon>Cantharellales</taxon>
        <taxon>Botryobasidiaceae</taxon>
        <taxon>Botryobasidium</taxon>
    </lineage>
</organism>
<dbReference type="AlphaFoldDB" id="A0A067ME41"/>
<dbReference type="InParanoid" id="A0A067ME41"/>
<proteinExistence type="predicted"/>
<evidence type="ECO:0000313" key="5">
    <source>
        <dbReference type="Proteomes" id="UP000027195"/>
    </source>
</evidence>
<evidence type="ECO:0000256" key="1">
    <source>
        <dbReference type="SAM" id="MobiDB-lite"/>
    </source>
</evidence>
<evidence type="ECO:0000256" key="2">
    <source>
        <dbReference type="SAM" id="Phobius"/>
    </source>
</evidence>
<protein>
    <recommendedName>
        <fullName evidence="6">Mid2 domain-containing protein</fullName>
    </recommendedName>
</protein>
<reference evidence="5" key="1">
    <citation type="journal article" date="2014" name="Proc. Natl. Acad. Sci. U.S.A.">
        <title>Extensive sampling of basidiomycete genomes demonstrates inadequacy of the white-rot/brown-rot paradigm for wood decay fungi.</title>
        <authorList>
            <person name="Riley R."/>
            <person name="Salamov A.A."/>
            <person name="Brown D.W."/>
            <person name="Nagy L.G."/>
            <person name="Floudas D."/>
            <person name="Held B.W."/>
            <person name="Levasseur A."/>
            <person name="Lombard V."/>
            <person name="Morin E."/>
            <person name="Otillar R."/>
            <person name="Lindquist E.A."/>
            <person name="Sun H."/>
            <person name="LaButti K.M."/>
            <person name="Schmutz J."/>
            <person name="Jabbour D."/>
            <person name="Luo H."/>
            <person name="Baker S.E."/>
            <person name="Pisabarro A.G."/>
            <person name="Walton J.D."/>
            <person name="Blanchette R.A."/>
            <person name="Henrissat B."/>
            <person name="Martin F."/>
            <person name="Cullen D."/>
            <person name="Hibbett D.S."/>
            <person name="Grigoriev I.V."/>
        </authorList>
    </citation>
    <scope>NUCLEOTIDE SEQUENCE [LARGE SCALE GENOMIC DNA]</scope>
    <source>
        <strain evidence="5">FD-172 SS1</strain>
    </source>
</reference>
<dbReference type="OrthoDB" id="2576311at2759"/>
<gene>
    <name evidence="4" type="ORF">BOTBODRAFT_147848</name>
</gene>
<keyword evidence="2" id="KW-0812">Transmembrane</keyword>
<sequence length="340" mass="35429">MGEVMLRVTPFAILASMYLQWGYSVLAQNTTAICEPARTQFDNSESQSPCLVASFLWGACKTDGIAANVPPLGLGAISYGGPSQTAATNCSCSSVVYNLMSACAYCQDGAPQSWAYWASNCTDNPVPPGQYTLPISPQTEVPVWAYIKPDDMNGTFDPAAVQSYLPGSALSSALPSASTAGPVPSPTNPTAPVINASPASNGRGTNVGAIAGGVIGGAVLIAVICIIALAAIKRSQKRRVAPSVAFSMGNYGSSPPVSRLSYPIGPYTPIEPPFLDPSRYQVTPEPMGDSDSGFGYTPPQSSPLKLGMPEPQHLPDAQPRSPVIHGHPYNPYGVQAHTPI</sequence>
<dbReference type="HOGENOM" id="CLU_053888_2_0_1"/>
<evidence type="ECO:0000256" key="3">
    <source>
        <dbReference type="SAM" id="SignalP"/>
    </source>
</evidence>
<evidence type="ECO:0000313" key="4">
    <source>
        <dbReference type="EMBL" id="KDQ10167.1"/>
    </source>
</evidence>
<feature type="region of interest" description="Disordered" evidence="1">
    <location>
        <begin position="283"/>
        <end position="318"/>
    </location>
</feature>
<feature type="signal peptide" evidence="3">
    <location>
        <begin position="1"/>
        <end position="27"/>
    </location>
</feature>
<dbReference type="Proteomes" id="UP000027195">
    <property type="component" value="Unassembled WGS sequence"/>
</dbReference>